<feature type="transmembrane region" description="Helical" evidence="7">
    <location>
        <begin position="40"/>
        <end position="59"/>
    </location>
</feature>
<dbReference type="PROSITE" id="PS00221">
    <property type="entry name" value="MIP"/>
    <property type="match status" value="1"/>
</dbReference>
<evidence type="ECO:0000313" key="8">
    <source>
        <dbReference type="EMBL" id="CAD8366474.1"/>
    </source>
</evidence>
<dbReference type="InterPro" id="IPR022357">
    <property type="entry name" value="MIP_CS"/>
</dbReference>
<dbReference type="EMBL" id="HBEJ01006648">
    <property type="protein sequence ID" value="CAD8366479.1"/>
    <property type="molecule type" value="Transcribed_RNA"/>
</dbReference>
<feature type="transmembrane region" description="Helical" evidence="7">
    <location>
        <begin position="189"/>
        <end position="212"/>
    </location>
</feature>
<comment type="subcellular location">
    <subcellularLocation>
        <location evidence="1">Membrane</location>
        <topology evidence="1">Multi-pass membrane protein</topology>
    </subcellularLocation>
</comment>
<name>A0A6U0J7A6_9STRA</name>
<feature type="transmembrane region" description="Helical" evidence="7">
    <location>
        <begin position="79"/>
        <end position="100"/>
    </location>
</feature>
<dbReference type="PRINTS" id="PR00783">
    <property type="entry name" value="MINTRINSICP"/>
</dbReference>
<evidence type="ECO:0008006" key="10">
    <source>
        <dbReference type="Google" id="ProtNLM"/>
    </source>
</evidence>
<evidence type="ECO:0000313" key="9">
    <source>
        <dbReference type="EMBL" id="CAD8366479.1"/>
    </source>
</evidence>
<comment type="similarity">
    <text evidence="6">Belongs to the MIP/aquaporin (TC 1.A.8) family.</text>
</comment>
<feature type="transmembrane region" description="Helical" evidence="7">
    <location>
        <begin position="112"/>
        <end position="134"/>
    </location>
</feature>
<organism evidence="8">
    <name type="scientific">Minutocellus polymorphus</name>
    <dbReference type="NCBI Taxonomy" id="265543"/>
    <lineage>
        <taxon>Eukaryota</taxon>
        <taxon>Sar</taxon>
        <taxon>Stramenopiles</taxon>
        <taxon>Ochrophyta</taxon>
        <taxon>Bacillariophyta</taxon>
        <taxon>Mediophyceae</taxon>
        <taxon>Cymatosirophycidae</taxon>
        <taxon>Cymatosirales</taxon>
        <taxon>Cymatosiraceae</taxon>
        <taxon>Minutocellus</taxon>
    </lineage>
</organism>
<keyword evidence="5 7" id="KW-0472">Membrane</keyword>
<dbReference type="EMBL" id="HBEJ01006646">
    <property type="protein sequence ID" value="CAD8366474.1"/>
    <property type="molecule type" value="Transcribed_RNA"/>
</dbReference>
<evidence type="ECO:0000256" key="3">
    <source>
        <dbReference type="ARBA" id="ARBA00022692"/>
    </source>
</evidence>
<sequence>MQDFRRKFGKATMELVGTFILLFTIQLAVSSAGKMAPVPIGLALMSAVYAGGPISGAHYNPAVSLAVFLRGKSTLHEMLIYWAFQIAGGFVGACLGGIVGGDHAVASVGNGYFLGQALLAEVIWTFVLCFVVLGVATNSATEGNSFFGAAIGLTVTAGAFSIGGISGGAFNPAVALSLSFAKHLSNIPYSGFVALANLLGGALAAAIFYFVAPPEEFTYDRIA</sequence>
<evidence type="ECO:0000256" key="1">
    <source>
        <dbReference type="ARBA" id="ARBA00004141"/>
    </source>
</evidence>
<evidence type="ECO:0000256" key="5">
    <source>
        <dbReference type="ARBA" id="ARBA00023136"/>
    </source>
</evidence>
<accession>A0A6U0J7A6</accession>
<evidence type="ECO:0000256" key="6">
    <source>
        <dbReference type="RuleBase" id="RU000477"/>
    </source>
</evidence>
<dbReference type="InterPro" id="IPR000425">
    <property type="entry name" value="MIP"/>
</dbReference>
<proteinExistence type="inferred from homology"/>
<dbReference type="PANTHER" id="PTHR45724:SF13">
    <property type="entry name" value="AQUAPORIN NIP1-1-RELATED"/>
    <property type="match status" value="1"/>
</dbReference>
<dbReference type="SUPFAM" id="SSF81338">
    <property type="entry name" value="Aquaporin-like"/>
    <property type="match status" value="1"/>
</dbReference>
<keyword evidence="2 6" id="KW-0813">Transport</keyword>
<evidence type="ECO:0000256" key="2">
    <source>
        <dbReference type="ARBA" id="ARBA00022448"/>
    </source>
</evidence>
<dbReference type="PANTHER" id="PTHR45724">
    <property type="entry name" value="AQUAPORIN NIP2-1"/>
    <property type="match status" value="1"/>
</dbReference>
<feature type="transmembrane region" description="Helical" evidence="7">
    <location>
        <begin position="146"/>
        <end position="169"/>
    </location>
</feature>
<protein>
    <recommendedName>
        <fullName evidence="10">Aquaporin</fullName>
    </recommendedName>
</protein>
<dbReference type="InterPro" id="IPR034294">
    <property type="entry name" value="Aquaporin_transptr"/>
</dbReference>
<evidence type="ECO:0000256" key="7">
    <source>
        <dbReference type="SAM" id="Phobius"/>
    </source>
</evidence>
<evidence type="ECO:0000256" key="4">
    <source>
        <dbReference type="ARBA" id="ARBA00022989"/>
    </source>
</evidence>
<dbReference type="GO" id="GO:0015267">
    <property type="term" value="F:channel activity"/>
    <property type="evidence" value="ECO:0007669"/>
    <property type="project" value="InterPro"/>
</dbReference>
<gene>
    <name evidence="8" type="ORF">MPOL1434_LOCUS3938</name>
    <name evidence="9" type="ORF">MPOL1434_LOCUS3940</name>
</gene>
<reference evidence="8" key="1">
    <citation type="submission" date="2021-01" db="EMBL/GenBank/DDBJ databases">
        <authorList>
            <person name="Corre E."/>
            <person name="Pelletier E."/>
            <person name="Niang G."/>
            <person name="Scheremetjew M."/>
            <person name="Finn R."/>
            <person name="Kale V."/>
            <person name="Holt S."/>
            <person name="Cochrane G."/>
            <person name="Meng A."/>
            <person name="Brown T."/>
            <person name="Cohen L."/>
        </authorList>
    </citation>
    <scope>NUCLEOTIDE SEQUENCE</scope>
    <source>
        <strain evidence="8">CCMP3303</strain>
    </source>
</reference>
<keyword evidence="4 7" id="KW-1133">Transmembrane helix</keyword>
<dbReference type="GO" id="GO:0016020">
    <property type="term" value="C:membrane"/>
    <property type="evidence" value="ECO:0007669"/>
    <property type="project" value="UniProtKB-SubCell"/>
</dbReference>
<dbReference type="InterPro" id="IPR023271">
    <property type="entry name" value="Aquaporin-like"/>
</dbReference>
<dbReference type="Gene3D" id="1.20.1080.10">
    <property type="entry name" value="Glycerol uptake facilitator protein"/>
    <property type="match status" value="1"/>
</dbReference>
<dbReference type="AlphaFoldDB" id="A0A6U0J7A6"/>
<dbReference type="Pfam" id="PF00230">
    <property type="entry name" value="MIP"/>
    <property type="match status" value="1"/>
</dbReference>
<keyword evidence="3 6" id="KW-0812">Transmembrane</keyword>